<name>A0A150NX29_STRMT</name>
<accession>A0A150NX29</accession>
<dbReference type="Proteomes" id="UP000075442">
    <property type="component" value="Unassembled WGS sequence"/>
</dbReference>
<dbReference type="AlphaFoldDB" id="A0A150NX29"/>
<proteinExistence type="predicted"/>
<gene>
    <name evidence="1" type="ORF">SMIM3I_01457</name>
</gene>
<dbReference type="EMBL" id="LROU01000018">
    <property type="protein sequence ID" value="KYF38022.1"/>
    <property type="molecule type" value="Genomic_DNA"/>
</dbReference>
<evidence type="ECO:0000313" key="1">
    <source>
        <dbReference type="EMBL" id="KYF38022.1"/>
    </source>
</evidence>
<reference evidence="1 2" key="1">
    <citation type="submission" date="2016-01" db="EMBL/GenBank/DDBJ databases">
        <title>Highly variable Streptococcus oralis 1 are common among viridans streptococci isolated from primates.</title>
        <authorList>
            <person name="Denapaite D."/>
            <person name="Rieger M."/>
            <person name="Koendgen S."/>
            <person name="Brueckner R."/>
            <person name="Ochigava I."/>
            <person name="Kappeler P."/>
            <person name="Maetz-Rensing K."/>
            <person name="Leendertz F."/>
        </authorList>
    </citation>
    <scope>NUCLEOTIDE SEQUENCE [LARGE SCALE GENOMIC DNA]</scope>
    <source>
        <strain evidence="1 2">M3-1</strain>
    </source>
</reference>
<protein>
    <submittedName>
        <fullName evidence="1">Uncharacterized protein</fullName>
    </submittedName>
</protein>
<evidence type="ECO:0000313" key="2">
    <source>
        <dbReference type="Proteomes" id="UP000075442"/>
    </source>
</evidence>
<comment type="caution">
    <text evidence="1">The sequence shown here is derived from an EMBL/GenBank/DDBJ whole genome shotgun (WGS) entry which is preliminary data.</text>
</comment>
<sequence length="52" mass="6272">MLPSNTLKKNWYERDIYYTTADKGDLYTEDTDFLRKSTLWTCISQKKSLFEL</sequence>
<organism evidence="1 2">
    <name type="scientific">Streptococcus mitis</name>
    <dbReference type="NCBI Taxonomy" id="28037"/>
    <lineage>
        <taxon>Bacteria</taxon>
        <taxon>Bacillati</taxon>
        <taxon>Bacillota</taxon>
        <taxon>Bacilli</taxon>
        <taxon>Lactobacillales</taxon>
        <taxon>Streptococcaceae</taxon>
        <taxon>Streptococcus</taxon>
        <taxon>Streptococcus mitis group</taxon>
    </lineage>
</organism>